<keyword evidence="2" id="KW-1185">Reference proteome</keyword>
<dbReference type="AlphaFoldDB" id="A0A165VVN1"/>
<evidence type="ECO:0008006" key="3">
    <source>
        <dbReference type="Google" id="ProtNLM"/>
    </source>
</evidence>
<protein>
    <recommendedName>
        <fullName evidence="3">DUF1524 domain-containing protein</fullName>
    </recommendedName>
</protein>
<dbReference type="OrthoDB" id="3162605at2759"/>
<proteinExistence type="predicted"/>
<sequence>TFGIWVSLYNVSTNDPSNLDMLTRLIRNQTWPSSTRSWTDVQREAFANDLTRPQLAVTGDNPNVRTHSQQTELASGFIPGDKDSYYCAYVRAWVTVKHYYDLNIDSQERAALQSFLVGC</sequence>
<reference evidence="1 2" key="1">
    <citation type="journal article" date="2016" name="Mol. Biol. Evol.">
        <title>Comparative Genomics of Early-Diverging Mushroom-Forming Fungi Provides Insights into the Origins of Lignocellulose Decay Capabilities.</title>
        <authorList>
            <person name="Nagy L.G."/>
            <person name="Riley R."/>
            <person name="Tritt A."/>
            <person name="Adam C."/>
            <person name="Daum C."/>
            <person name="Floudas D."/>
            <person name="Sun H."/>
            <person name="Yadav J.S."/>
            <person name="Pangilinan J."/>
            <person name="Larsson K.H."/>
            <person name="Matsuura K."/>
            <person name="Barry K."/>
            <person name="Labutti K."/>
            <person name="Kuo R."/>
            <person name="Ohm R.A."/>
            <person name="Bhattacharya S.S."/>
            <person name="Shirouzu T."/>
            <person name="Yoshinaga Y."/>
            <person name="Martin F.M."/>
            <person name="Grigoriev I.V."/>
            <person name="Hibbett D.S."/>
        </authorList>
    </citation>
    <scope>NUCLEOTIDE SEQUENCE [LARGE SCALE GENOMIC DNA]</scope>
    <source>
        <strain evidence="1 2">HHB14362 ss-1</strain>
    </source>
</reference>
<organism evidence="1 2">
    <name type="scientific">Neolentinus lepideus HHB14362 ss-1</name>
    <dbReference type="NCBI Taxonomy" id="1314782"/>
    <lineage>
        <taxon>Eukaryota</taxon>
        <taxon>Fungi</taxon>
        <taxon>Dikarya</taxon>
        <taxon>Basidiomycota</taxon>
        <taxon>Agaricomycotina</taxon>
        <taxon>Agaricomycetes</taxon>
        <taxon>Gloeophyllales</taxon>
        <taxon>Gloeophyllaceae</taxon>
        <taxon>Neolentinus</taxon>
    </lineage>
</organism>
<evidence type="ECO:0000313" key="2">
    <source>
        <dbReference type="Proteomes" id="UP000076761"/>
    </source>
</evidence>
<feature type="non-terminal residue" evidence="1">
    <location>
        <position position="1"/>
    </location>
</feature>
<name>A0A165VVN1_9AGAM</name>
<dbReference type="InParanoid" id="A0A165VVN1"/>
<dbReference type="Proteomes" id="UP000076761">
    <property type="component" value="Unassembled WGS sequence"/>
</dbReference>
<accession>A0A165VVN1</accession>
<dbReference type="EMBL" id="KV425552">
    <property type="protein sequence ID" value="KZT30266.1"/>
    <property type="molecule type" value="Genomic_DNA"/>
</dbReference>
<evidence type="ECO:0000313" key="1">
    <source>
        <dbReference type="EMBL" id="KZT30266.1"/>
    </source>
</evidence>
<dbReference type="STRING" id="1314782.A0A165VVN1"/>
<gene>
    <name evidence="1" type="ORF">NEOLEDRAFT_1055052</name>
</gene>